<comment type="caution">
    <text evidence="2">The sequence shown here is derived from an EMBL/GenBank/DDBJ whole genome shotgun (WGS) entry which is preliminary data.</text>
</comment>
<proteinExistence type="predicted"/>
<evidence type="ECO:0000313" key="2">
    <source>
        <dbReference type="EMBL" id="KAF6158017.1"/>
    </source>
</evidence>
<reference evidence="2 3" key="1">
    <citation type="journal article" date="2020" name="IScience">
        <title>Genome Sequencing of the Endangered Kingdonia uniflora (Circaeasteraceae, Ranunculales) Reveals Potential Mechanisms of Evolutionary Specialization.</title>
        <authorList>
            <person name="Sun Y."/>
            <person name="Deng T."/>
            <person name="Zhang A."/>
            <person name="Moore M.J."/>
            <person name="Landis J.B."/>
            <person name="Lin N."/>
            <person name="Zhang H."/>
            <person name="Zhang X."/>
            <person name="Huang J."/>
            <person name="Zhang X."/>
            <person name="Sun H."/>
            <person name="Wang H."/>
        </authorList>
    </citation>
    <scope>NUCLEOTIDE SEQUENCE [LARGE SCALE GENOMIC DNA]</scope>
    <source>
        <strain evidence="2">TB1705</strain>
        <tissue evidence="2">Leaf</tissue>
    </source>
</reference>
<keyword evidence="3" id="KW-1185">Reference proteome</keyword>
<protein>
    <submittedName>
        <fullName evidence="2">Uncharacterized protein</fullName>
    </submittedName>
</protein>
<sequence length="191" mass="22060">MLNLKKKQPQVAEEEEVQEMEESKNGDEKVDDVEKDGEEKESKEEQPQTMVVAEVAKTEIVFFNEEEVAGEAYQTIEVVQTEVVISHQEENVGEASQLVLMESEVDVTLMKRHALTEEENNERAFKMACQMNQLHAHLDQLLPGVLLESFIHRPIFQDEKNQVDQVWSLRKDELSLEAKKNNMNTYMMIGH</sequence>
<feature type="compositionally biased region" description="Basic and acidic residues" evidence="1">
    <location>
        <begin position="37"/>
        <end position="46"/>
    </location>
</feature>
<dbReference type="AlphaFoldDB" id="A0A7J7MT62"/>
<dbReference type="EMBL" id="JACGCM010001242">
    <property type="protein sequence ID" value="KAF6158017.1"/>
    <property type="molecule type" value="Genomic_DNA"/>
</dbReference>
<evidence type="ECO:0000313" key="3">
    <source>
        <dbReference type="Proteomes" id="UP000541444"/>
    </source>
</evidence>
<feature type="region of interest" description="Disordered" evidence="1">
    <location>
        <begin position="1"/>
        <end position="48"/>
    </location>
</feature>
<name>A0A7J7MT62_9MAGN</name>
<evidence type="ECO:0000256" key="1">
    <source>
        <dbReference type="SAM" id="MobiDB-lite"/>
    </source>
</evidence>
<gene>
    <name evidence="2" type="ORF">GIB67_008146</name>
</gene>
<dbReference type="Proteomes" id="UP000541444">
    <property type="component" value="Unassembled WGS sequence"/>
</dbReference>
<accession>A0A7J7MT62</accession>
<organism evidence="2 3">
    <name type="scientific">Kingdonia uniflora</name>
    <dbReference type="NCBI Taxonomy" id="39325"/>
    <lineage>
        <taxon>Eukaryota</taxon>
        <taxon>Viridiplantae</taxon>
        <taxon>Streptophyta</taxon>
        <taxon>Embryophyta</taxon>
        <taxon>Tracheophyta</taxon>
        <taxon>Spermatophyta</taxon>
        <taxon>Magnoliopsida</taxon>
        <taxon>Ranunculales</taxon>
        <taxon>Circaeasteraceae</taxon>
        <taxon>Kingdonia</taxon>
    </lineage>
</organism>